<dbReference type="AlphaFoldDB" id="A0AAF0DCB7"/>
<dbReference type="GO" id="GO:0005524">
    <property type="term" value="F:ATP binding"/>
    <property type="evidence" value="ECO:0007669"/>
    <property type="project" value="InterPro"/>
</dbReference>
<proteinExistence type="predicted"/>
<dbReference type="SMART" id="SM00220">
    <property type="entry name" value="S_TKc"/>
    <property type="match status" value="1"/>
</dbReference>
<dbReference type="InterPro" id="IPR008271">
    <property type="entry name" value="Ser/Thr_kinase_AS"/>
</dbReference>
<dbReference type="Proteomes" id="UP001219355">
    <property type="component" value="Chromosome 1"/>
</dbReference>
<evidence type="ECO:0000313" key="4">
    <source>
        <dbReference type="Proteomes" id="UP001219355"/>
    </source>
</evidence>
<dbReference type="Gene3D" id="1.10.510.10">
    <property type="entry name" value="Transferase(Phosphotransferase) domain 1"/>
    <property type="match status" value="1"/>
</dbReference>
<gene>
    <name evidence="3" type="ORF">PRK78_000349</name>
</gene>
<dbReference type="PROSITE" id="PS00108">
    <property type="entry name" value="PROTEIN_KINASE_ST"/>
    <property type="match status" value="1"/>
</dbReference>
<evidence type="ECO:0000259" key="2">
    <source>
        <dbReference type="PROSITE" id="PS50011"/>
    </source>
</evidence>
<dbReference type="EMBL" id="CP120627">
    <property type="protein sequence ID" value="WEW54922.1"/>
    <property type="molecule type" value="Genomic_DNA"/>
</dbReference>
<dbReference type="InterPro" id="IPR000719">
    <property type="entry name" value="Prot_kinase_dom"/>
</dbReference>
<dbReference type="Pfam" id="PF00069">
    <property type="entry name" value="Pkinase"/>
    <property type="match status" value="1"/>
</dbReference>
<dbReference type="GO" id="GO:0005737">
    <property type="term" value="C:cytoplasm"/>
    <property type="evidence" value="ECO:0007669"/>
    <property type="project" value="TreeGrafter"/>
</dbReference>
<dbReference type="GO" id="GO:0005634">
    <property type="term" value="C:nucleus"/>
    <property type="evidence" value="ECO:0007669"/>
    <property type="project" value="TreeGrafter"/>
</dbReference>
<evidence type="ECO:0000313" key="3">
    <source>
        <dbReference type="EMBL" id="WEW54922.1"/>
    </source>
</evidence>
<reference evidence="3" key="1">
    <citation type="submission" date="2023-03" db="EMBL/GenBank/DDBJ databases">
        <title>Emydomyces testavorans Genome Sequence.</title>
        <authorList>
            <person name="Hoyer L."/>
        </authorList>
    </citation>
    <scope>NUCLEOTIDE SEQUENCE</scope>
    <source>
        <strain evidence="3">16-2883</strain>
    </source>
</reference>
<organism evidence="3 4">
    <name type="scientific">Emydomyces testavorans</name>
    <dbReference type="NCBI Taxonomy" id="2070801"/>
    <lineage>
        <taxon>Eukaryota</taxon>
        <taxon>Fungi</taxon>
        <taxon>Dikarya</taxon>
        <taxon>Ascomycota</taxon>
        <taxon>Pezizomycotina</taxon>
        <taxon>Eurotiomycetes</taxon>
        <taxon>Eurotiomycetidae</taxon>
        <taxon>Onygenales</taxon>
        <taxon>Nannizziopsiaceae</taxon>
        <taxon>Emydomyces</taxon>
    </lineage>
</organism>
<feature type="domain" description="Protein kinase" evidence="2">
    <location>
        <begin position="1"/>
        <end position="262"/>
    </location>
</feature>
<dbReference type="PANTHER" id="PTHR44167:SF18">
    <property type="entry name" value="PROTEIN KINASE DOMAIN-CONTAINING PROTEIN"/>
    <property type="match status" value="1"/>
</dbReference>
<evidence type="ECO:0000256" key="1">
    <source>
        <dbReference type="SAM" id="MobiDB-lite"/>
    </source>
</evidence>
<dbReference type="PROSITE" id="PS50011">
    <property type="entry name" value="PROTEIN_KINASE_DOM"/>
    <property type="match status" value="1"/>
</dbReference>
<keyword evidence="4" id="KW-1185">Reference proteome</keyword>
<feature type="region of interest" description="Disordered" evidence="1">
    <location>
        <begin position="1"/>
        <end position="22"/>
    </location>
</feature>
<accession>A0AAF0DCB7</accession>
<dbReference type="PANTHER" id="PTHR44167">
    <property type="entry name" value="OVARIAN-SPECIFIC SERINE/THREONINE-PROTEIN KINASE LOK-RELATED"/>
    <property type="match status" value="1"/>
</dbReference>
<dbReference type="GO" id="GO:0004674">
    <property type="term" value="F:protein serine/threonine kinase activity"/>
    <property type="evidence" value="ECO:0007669"/>
    <property type="project" value="TreeGrafter"/>
</dbReference>
<name>A0AAF0DCB7_9EURO</name>
<dbReference type="InterPro" id="IPR011009">
    <property type="entry name" value="Kinase-like_dom_sf"/>
</dbReference>
<dbReference type="SUPFAM" id="SSF56112">
    <property type="entry name" value="Protein kinase-like (PK-like)"/>
    <property type="match status" value="1"/>
</dbReference>
<sequence>MMRTINDPATAEVQKARGWPPKPPDMAAEAVIAVIDSKALSFSTNSQIYKFRNEQKAYKFGASQREFDFLRAAGDCAVKVHGRSLWRDNCGVVRVDGVIMDLGTPFDPKTVEASQRKTLMNQMISLVRKLHSKGIIHGDIKPDNFLLCKDGQLRLCDFSESLRIGEDPCEWGGLTTTNYISPTRTRRWPDHGEPPPTIEDDLYGVGVSIWELYTRKRPFDGWYIDDIMWALQRGETVDVSEVKDENVRAVICEYLRYGGAKV</sequence>
<protein>
    <recommendedName>
        <fullName evidence="2">Protein kinase domain-containing protein</fullName>
    </recommendedName>
</protein>
<dbReference type="GO" id="GO:0044773">
    <property type="term" value="P:mitotic DNA damage checkpoint signaling"/>
    <property type="evidence" value="ECO:0007669"/>
    <property type="project" value="TreeGrafter"/>
</dbReference>